<organism evidence="1 2">
    <name type="scientific">Lindgomyces ingoldianus</name>
    <dbReference type="NCBI Taxonomy" id="673940"/>
    <lineage>
        <taxon>Eukaryota</taxon>
        <taxon>Fungi</taxon>
        <taxon>Dikarya</taxon>
        <taxon>Ascomycota</taxon>
        <taxon>Pezizomycotina</taxon>
        <taxon>Dothideomycetes</taxon>
        <taxon>Pleosporomycetidae</taxon>
        <taxon>Pleosporales</taxon>
        <taxon>Lindgomycetaceae</taxon>
        <taxon>Lindgomyces</taxon>
    </lineage>
</organism>
<proteinExistence type="predicted"/>
<dbReference type="EMBL" id="MU003517">
    <property type="protein sequence ID" value="KAF2468098.1"/>
    <property type="molecule type" value="Genomic_DNA"/>
</dbReference>
<sequence length="665" mass="73679">MDIRTWLADIELPERPPTLSEQLGLPPFLHPKGESPKEVRRRKRSTSDSSLLDTRPGRQIPPSIRHGADIDDSAEDSACSHATSALGDSAGNSKSSHPYARRPRRKTRLERYEPTSKDVKGRGKQVYQTRSGESRKTRRKSRRKKADQGVGLVQSFHAKNVPRDRLTLKPREKLGIFNKGRASSPVKGRGLPDLVFSEMKFLQKNKGQPEAVPQAGLPMKKRKKDHAQAKQEEISAYFTSLRPVLAEKDANIQAKGGSCRQSLVRDLDHEHKRSSLIDNAVPTVELPDKEAYLRVGGRVARHESGSYVSWSESVRPSSPTIFPRAGSTIDVGKLAAILDRRDGERMYITDPLHSRPDASSIARHITDGSGGCFEISSLAPANHQASRSHSLPQRTSSPRASNTVDRARRSNRKGDETIASPASTQAAIPQAAKPSGIIAGCPNVKNSIGLENTAHSPKKTELVHDNHADELAVGHTEMAVNTIEPPSSSSLGRILQECNSAFDEGRRRVVASYGYNSLHVEPRLDSEKETASPQLHRVSQRTPAVRFTGVEIGQPHRPNFSRPSIYEEQAERQYLMQQQHAIEYEPEHDAYTRDDKCIVDDGDDEGNYYGLDLGYPPEEITSYDFGADVAEDDLASPHGIDRGGESFVQRDGVVVEGFWRPHKLY</sequence>
<protein>
    <submittedName>
        <fullName evidence="1">Uncharacterized protein</fullName>
    </submittedName>
</protein>
<comment type="caution">
    <text evidence="1">The sequence shown here is derived from an EMBL/GenBank/DDBJ whole genome shotgun (WGS) entry which is preliminary data.</text>
</comment>
<accession>A0ACB6QNE5</accession>
<name>A0ACB6QNE5_9PLEO</name>
<reference evidence="1" key="1">
    <citation type="journal article" date="2020" name="Stud. Mycol.">
        <title>101 Dothideomycetes genomes: a test case for predicting lifestyles and emergence of pathogens.</title>
        <authorList>
            <person name="Haridas S."/>
            <person name="Albert R."/>
            <person name="Binder M."/>
            <person name="Bloem J."/>
            <person name="Labutti K."/>
            <person name="Salamov A."/>
            <person name="Andreopoulos B."/>
            <person name="Baker S."/>
            <person name="Barry K."/>
            <person name="Bills G."/>
            <person name="Bluhm B."/>
            <person name="Cannon C."/>
            <person name="Castanera R."/>
            <person name="Culley D."/>
            <person name="Daum C."/>
            <person name="Ezra D."/>
            <person name="Gonzalez J."/>
            <person name="Henrissat B."/>
            <person name="Kuo A."/>
            <person name="Liang C."/>
            <person name="Lipzen A."/>
            <person name="Lutzoni F."/>
            <person name="Magnuson J."/>
            <person name="Mondo S."/>
            <person name="Nolan M."/>
            <person name="Ohm R."/>
            <person name="Pangilinan J."/>
            <person name="Park H.-J."/>
            <person name="Ramirez L."/>
            <person name="Alfaro M."/>
            <person name="Sun H."/>
            <person name="Tritt A."/>
            <person name="Yoshinaga Y."/>
            <person name="Zwiers L.-H."/>
            <person name="Turgeon B."/>
            <person name="Goodwin S."/>
            <person name="Spatafora J."/>
            <person name="Crous P."/>
            <person name="Grigoriev I."/>
        </authorList>
    </citation>
    <scope>NUCLEOTIDE SEQUENCE</scope>
    <source>
        <strain evidence="1">ATCC 200398</strain>
    </source>
</reference>
<gene>
    <name evidence="1" type="ORF">BDR25DRAFT_344409</name>
</gene>
<evidence type="ECO:0000313" key="2">
    <source>
        <dbReference type="Proteomes" id="UP000799755"/>
    </source>
</evidence>
<evidence type="ECO:0000313" key="1">
    <source>
        <dbReference type="EMBL" id="KAF2468098.1"/>
    </source>
</evidence>
<keyword evidence="2" id="KW-1185">Reference proteome</keyword>
<dbReference type="Proteomes" id="UP000799755">
    <property type="component" value="Unassembled WGS sequence"/>
</dbReference>